<gene>
    <name evidence="2" type="ORF">Cba03nite_47190</name>
</gene>
<feature type="compositionally biased region" description="Polar residues" evidence="1">
    <location>
        <begin position="425"/>
        <end position="447"/>
    </location>
</feature>
<feature type="region of interest" description="Disordered" evidence="1">
    <location>
        <begin position="218"/>
        <end position="320"/>
    </location>
</feature>
<dbReference type="AlphaFoldDB" id="A0A8J3JQR9"/>
<evidence type="ECO:0000256" key="1">
    <source>
        <dbReference type="SAM" id="MobiDB-lite"/>
    </source>
</evidence>
<dbReference type="EMBL" id="BONF01000028">
    <property type="protein sequence ID" value="GIF83370.1"/>
    <property type="molecule type" value="Genomic_DNA"/>
</dbReference>
<dbReference type="RefSeq" id="WP_203750067.1">
    <property type="nucleotide sequence ID" value="NZ_BONF01000028.1"/>
</dbReference>
<feature type="compositionally biased region" description="Basic and acidic residues" evidence="1">
    <location>
        <begin position="273"/>
        <end position="296"/>
    </location>
</feature>
<accession>A0A8J3JQR9</accession>
<name>A0A8J3JQR9_9ACTN</name>
<protein>
    <submittedName>
        <fullName evidence="2">Uncharacterized protein</fullName>
    </submittedName>
</protein>
<sequence>MRPDEERALYGFTDDDGRPDPATAQTAAEYVALLGAFVEASGLSMPEIEEVARSKGYVLPEKALAAALSRDTLPDERLVVALVRAIGLNDREVKYWAEALWRLESRTPYDPDQEPWPEYEPEAPYDNGRTYATEDDREPAEPHVVPAPYGVGHVPVADEAYGEPRAAAVYDEAGLPPDADERYEEGPQPYRTGQDAHVDVDHVVEPWSARQPYDVVPEYARGGYDEPDVEAGPADTRSYAEDAPQASHGRRSRGARAGLHRLADRDDDGEDDGAGRRDDERPVRHEEARDGRQVRRERPRVRGSASRSTGRADRRPKLPLPLPVAVGLSALLGVTVIGWMVIGGGGEGQVPGGNAAAAPPPDRSAGATVPGGDLPSESAVVVPGSSVPPPTGPSGQPTTQGPQPGAQPTTQGPQSGGQPTTQGPKPSNSPARTYNTALSGTGGTTCSREGGQWRVRISVNVTVSDPPPGVSPRGQGGPSGSMQNFSLSGGGSSFSGSTTVAVGPDSSPNVGTVQWVVTMTVPGGQTVRDENYEGYSCA</sequence>
<feature type="region of interest" description="Disordered" evidence="1">
    <location>
        <begin position="352"/>
        <end position="510"/>
    </location>
</feature>
<comment type="caution">
    <text evidence="2">The sequence shown here is derived from an EMBL/GenBank/DDBJ whole genome shotgun (WGS) entry which is preliminary data.</text>
</comment>
<feature type="region of interest" description="Disordered" evidence="1">
    <location>
        <begin position="1"/>
        <end position="21"/>
    </location>
</feature>
<keyword evidence="3" id="KW-1185">Reference proteome</keyword>
<reference evidence="2 3" key="1">
    <citation type="submission" date="2021-01" db="EMBL/GenBank/DDBJ databases">
        <title>Whole genome shotgun sequence of Catellatospora bangladeshensis NBRC 107357.</title>
        <authorList>
            <person name="Komaki H."/>
            <person name="Tamura T."/>
        </authorList>
    </citation>
    <scope>NUCLEOTIDE SEQUENCE [LARGE SCALE GENOMIC DNA]</scope>
    <source>
        <strain evidence="2 3">NBRC 107357</strain>
    </source>
</reference>
<feature type="compositionally biased region" description="Acidic residues" evidence="1">
    <location>
        <begin position="111"/>
        <end position="123"/>
    </location>
</feature>
<feature type="compositionally biased region" description="Low complexity" evidence="1">
    <location>
        <begin position="393"/>
        <end position="424"/>
    </location>
</feature>
<organism evidence="2 3">
    <name type="scientific">Catellatospora bangladeshensis</name>
    <dbReference type="NCBI Taxonomy" id="310355"/>
    <lineage>
        <taxon>Bacteria</taxon>
        <taxon>Bacillati</taxon>
        <taxon>Actinomycetota</taxon>
        <taxon>Actinomycetes</taxon>
        <taxon>Micromonosporales</taxon>
        <taxon>Micromonosporaceae</taxon>
        <taxon>Catellatospora</taxon>
    </lineage>
</organism>
<evidence type="ECO:0000313" key="2">
    <source>
        <dbReference type="EMBL" id="GIF83370.1"/>
    </source>
</evidence>
<feature type="region of interest" description="Disordered" evidence="1">
    <location>
        <begin position="107"/>
        <end position="148"/>
    </location>
</feature>
<proteinExistence type="predicted"/>
<feature type="region of interest" description="Disordered" evidence="1">
    <location>
        <begin position="172"/>
        <end position="195"/>
    </location>
</feature>
<dbReference type="Proteomes" id="UP000601223">
    <property type="component" value="Unassembled WGS sequence"/>
</dbReference>
<evidence type="ECO:0000313" key="3">
    <source>
        <dbReference type="Proteomes" id="UP000601223"/>
    </source>
</evidence>